<evidence type="ECO:0000259" key="8">
    <source>
        <dbReference type="Pfam" id="PF02397"/>
    </source>
</evidence>
<dbReference type="Pfam" id="PF02397">
    <property type="entry name" value="Bac_transf"/>
    <property type="match status" value="1"/>
</dbReference>
<accession>A0ABX0HDN2</accession>
<feature type="transmembrane region" description="Helical" evidence="7">
    <location>
        <begin position="12"/>
        <end position="32"/>
    </location>
</feature>
<comment type="similarity">
    <text evidence="2">Belongs to the bacterial sugar transferase family.</text>
</comment>
<keyword evidence="5 7" id="KW-1133">Transmembrane helix</keyword>
<keyword evidence="6 7" id="KW-0472">Membrane</keyword>
<dbReference type="PANTHER" id="PTHR30576:SF0">
    <property type="entry name" value="UNDECAPRENYL-PHOSPHATE N-ACETYLGALACTOSAMINYL 1-PHOSPHATE TRANSFERASE-RELATED"/>
    <property type="match status" value="1"/>
</dbReference>
<sequence>MAKRFYKYFPWLFVLMELIVLFGGIAILLIFSGYNPRIVPGLIIESALLGIIWVLLVLLRKDYKLARTAVYADTLKHFSNSFLWAILIFFLIREQVIAPSDQKISFYIYVSALSFLAFFRIAVHISLRRYRMSGRNYRKAVIVGKDDWSARLAHTLMARKALGIKFLGFYDNSRKGEDVLGDIDSFFKEARQGAIDLVYLGQDVSAGLLRKIVDHSDENHIKVKIIPGSQLQWNKALSFSRYGSFVVVNLNEIPLDRWGNRLFKRVFDVCFALFVLVFLLSWLTPLLALLIKLETNGPVFFFQQRTGVNNKVFDCIKFRTMLENPWADTHQAVKDDPRVTKTGAFLRRFSLDELPQFINVLKGEMSVVGPRPHTVPMNQVFKKQIHKYDNRHRIKPGITGLAQVLGYRGEVSHHWQIRSRVRLDYFYIRNWSIFLDLTIVFKTMGELIARRDEVY</sequence>
<organism evidence="9 10">
    <name type="scientific">Cyclobacterium plantarum</name>
    <dbReference type="NCBI Taxonomy" id="2716263"/>
    <lineage>
        <taxon>Bacteria</taxon>
        <taxon>Pseudomonadati</taxon>
        <taxon>Bacteroidota</taxon>
        <taxon>Cytophagia</taxon>
        <taxon>Cytophagales</taxon>
        <taxon>Cyclobacteriaceae</taxon>
        <taxon>Cyclobacterium</taxon>
    </lineage>
</organism>
<gene>
    <name evidence="9" type="ORF">G9Q97_16665</name>
</gene>
<evidence type="ECO:0000256" key="4">
    <source>
        <dbReference type="ARBA" id="ARBA00022692"/>
    </source>
</evidence>
<protein>
    <submittedName>
        <fullName evidence="9">Exopolysaccharide biosynthesis polyprenyl glycosylphosphotransferase</fullName>
    </submittedName>
</protein>
<evidence type="ECO:0000256" key="3">
    <source>
        <dbReference type="ARBA" id="ARBA00022679"/>
    </source>
</evidence>
<keyword evidence="3" id="KW-0808">Transferase</keyword>
<feature type="transmembrane region" description="Helical" evidence="7">
    <location>
        <begin position="80"/>
        <end position="98"/>
    </location>
</feature>
<evidence type="ECO:0000256" key="6">
    <source>
        <dbReference type="ARBA" id="ARBA00023136"/>
    </source>
</evidence>
<dbReference type="RefSeq" id="WP_166148847.1">
    <property type="nucleotide sequence ID" value="NZ_JAANYN010000007.1"/>
</dbReference>
<evidence type="ECO:0000313" key="10">
    <source>
        <dbReference type="Proteomes" id="UP000649799"/>
    </source>
</evidence>
<feature type="transmembrane region" description="Helical" evidence="7">
    <location>
        <begin position="38"/>
        <end position="59"/>
    </location>
</feature>
<dbReference type="Pfam" id="PF13727">
    <property type="entry name" value="CoA_binding_3"/>
    <property type="match status" value="1"/>
</dbReference>
<evidence type="ECO:0000256" key="5">
    <source>
        <dbReference type="ARBA" id="ARBA00022989"/>
    </source>
</evidence>
<feature type="domain" description="Bacterial sugar transferase" evidence="8">
    <location>
        <begin position="264"/>
        <end position="447"/>
    </location>
</feature>
<dbReference type="InterPro" id="IPR017475">
    <property type="entry name" value="EPS_sugar_tfrase"/>
</dbReference>
<dbReference type="EMBL" id="JAANYN010000007">
    <property type="protein sequence ID" value="NHE58443.1"/>
    <property type="molecule type" value="Genomic_DNA"/>
</dbReference>
<comment type="subcellular location">
    <subcellularLocation>
        <location evidence="1">Membrane</location>
        <topology evidence="1">Multi-pass membrane protein</topology>
    </subcellularLocation>
</comment>
<dbReference type="PANTHER" id="PTHR30576">
    <property type="entry name" value="COLANIC BIOSYNTHESIS UDP-GLUCOSE LIPID CARRIER TRANSFERASE"/>
    <property type="match status" value="1"/>
</dbReference>
<evidence type="ECO:0000313" key="9">
    <source>
        <dbReference type="EMBL" id="NHE58443.1"/>
    </source>
</evidence>
<dbReference type="Proteomes" id="UP000649799">
    <property type="component" value="Unassembled WGS sequence"/>
</dbReference>
<comment type="caution">
    <text evidence="9">The sequence shown here is derived from an EMBL/GenBank/DDBJ whole genome shotgun (WGS) entry which is preliminary data.</text>
</comment>
<dbReference type="NCBIfam" id="TIGR03025">
    <property type="entry name" value="EPS_sugtrans"/>
    <property type="match status" value="1"/>
</dbReference>
<evidence type="ECO:0000256" key="7">
    <source>
        <dbReference type="SAM" id="Phobius"/>
    </source>
</evidence>
<dbReference type="InterPro" id="IPR003362">
    <property type="entry name" value="Bact_transf"/>
</dbReference>
<evidence type="ECO:0000256" key="1">
    <source>
        <dbReference type="ARBA" id="ARBA00004141"/>
    </source>
</evidence>
<feature type="transmembrane region" description="Helical" evidence="7">
    <location>
        <begin position="266"/>
        <end position="291"/>
    </location>
</feature>
<reference evidence="9 10" key="1">
    <citation type="submission" date="2020-03" db="EMBL/GenBank/DDBJ databases">
        <title>Cyclobacterium plantarum sp. nov., a marine bacterium isolated from a coastal-marine wetland.</title>
        <authorList>
            <person name="Sanchez-Porro C."/>
            <person name="Ventosa A."/>
            <person name="Amoozegar M."/>
        </authorList>
    </citation>
    <scope>NUCLEOTIDE SEQUENCE [LARGE SCALE GENOMIC DNA]</scope>
    <source>
        <strain evidence="9 10">GBPx2</strain>
    </source>
</reference>
<proteinExistence type="inferred from homology"/>
<name>A0ABX0HDN2_9BACT</name>
<feature type="transmembrane region" description="Helical" evidence="7">
    <location>
        <begin position="104"/>
        <end position="123"/>
    </location>
</feature>
<keyword evidence="10" id="KW-1185">Reference proteome</keyword>
<keyword evidence="4 7" id="KW-0812">Transmembrane</keyword>
<evidence type="ECO:0000256" key="2">
    <source>
        <dbReference type="ARBA" id="ARBA00006464"/>
    </source>
</evidence>